<evidence type="ECO:0000259" key="9">
    <source>
        <dbReference type="SMART" id="SM00848"/>
    </source>
</evidence>
<evidence type="ECO:0000256" key="7">
    <source>
        <dbReference type="SAM" id="SignalP"/>
    </source>
</evidence>
<feature type="chain" id="PRO_5039903863" evidence="7">
    <location>
        <begin position="20"/>
        <end position="358"/>
    </location>
</feature>
<keyword evidence="4" id="KW-0788">Thiol protease</keyword>
<dbReference type="EMBL" id="JADBJN010000002">
    <property type="protein sequence ID" value="KAG5674243.1"/>
    <property type="molecule type" value="Genomic_DNA"/>
</dbReference>
<dbReference type="Gene3D" id="3.90.70.10">
    <property type="entry name" value="Cysteine proteinases"/>
    <property type="match status" value="1"/>
</dbReference>
<dbReference type="PROSITE" id="PS00639">
    <property type="entry name" value="THIOL_PROTEASE_HIS"/>
    <property type="match status" value="1"/>
</dbReference>
<dbReference type="GO" id="GO:0006508">
    <property type="term" value="P:proteolysis"/>
    <property type="evidence" value="ECO:0007669"/>
    <property type="project" value="UniProtKB-KW"/>
</dbReference>
<comment type="similarity">
    <text evidence="1">Belongs to the peptidase C1 family.</text>
</comment>
<dbReference type="InterPro" id="IPR000169">
    <property type="entry name" value="Pept_cys_AS"/>
</dbReference>
<dbReference type="AlphaFoldDB" id="A0A9J6BXH0"/>
<keyword evidence="3" id="KW-0378">Hydrolase</keyword>
<dbReference type="PRINTS" id="PR00705">
    <property type="entry name" value="PAPAIN"/>
</dbReference>
<organism evidence="10 11">
    <name type="scientific">Polypedilum vanderplanki</name>
    <name type="common">Sleeping chironomid midge</name>
    <dbReference type="NCBI Taxonomy" id="319348"/>
    <lineage>
        <taxon>Eukaryota</taxon>
        <taxon>Metazoa</taxon>
        <taxon>Ecdysozoa</taxon>
        <taxon>Arthropoda</taxon>
        <taxon>Hexapoda</taxon>
        <taxon>Insecta</taxon>
        <taxon>Pterygota</taxon>
        <taxon>Neoptera</taxon>
        <taxon>Endopterygota</taxon>
        <taxon>Diptera</taxon>
        <taxon>Nematocera</taxon>
        <taxon>Chironomoidea</taxon>
        <taxon>Chironomidae</taxon>
        <taxon>Chironominae</taxon>
        <taxon>Polypedilum</taxon>
        <taxon>Polypedilum</taxon>
    </lineage>
</organism>
<dbReference type="PANTHER" id="PTHR12411">
    <property type="entry name" value="CYSTEINE PROTEASE FAMILY C1-RELATED"/>
    <property type="match status" value="1"/>
</dbReference>
<feature type="domain" description="Peptidase C1A papain C-terminal" evidence="8">
    <location>
        <begin position="128"/>
        <end position="357"/>
    </location>
</feature>
<evidence type="ECO:0000256" key="4">
    <source>
        <dbReference type="ARBA" id="ARBA00022807"/>
    </source>
</evidence>
<reference evidence="10" key="1">
    <citation type="submission" date="2021-03" db="EMBL/GenBank/DDBJ databases">
        <title>Chromosome level genome of the anhydrobiotic midge Polypedilum vanderplanki.</title>
        <authorList>
            <person name="Yoshida Y."/>
            <person name="Kikawada T."/>
            <person name="Gusev O."/>
        </authorList>
    </citation>
    <scope>NUCLEOTIDE SEQUENCE</scope>
    <source>
        <strain evidence="10">NIAS01</strain>
        <tissue evidence="10">Whole body or cell culture</tissue>
    </source>
</reference>
<sequence length="358" mass="40039">MKIILISLTFFVLPSQLLTDTFDHWKINNNILFKNFTLDSIKREIFEANKIKVFAHNENILNTFKLQLNKFAAHSVEEFILERCGAKRKLATTNFNPFNFFSMLKTVRTIRGTEKSRKSFSLDSSKSTPATLNNTRYTLPILDQGQCGSCWAFASMSVIESKLMIKDNSYNTSLSPQYLMDCDIKDMALDGQQLLLVKWGYLQTNALFLKYLGGGNNAPSVQSYPYKAAQTPACLSSLFMPTISLGITDVIENDLNGNETALQALVANEGSVGVAVDATHYFQLYSSGVLDDKTADNTCTSVNHAVVLVGYGTDSLYGDYWLVKNSWGADWGENGMVRVARNKNNSINIACFIYYVHL</sequence>
<evidence type="ECO:0000256" key="1">
    <source>
        <dbReference type="ARBA" id="ARBA00008455"/>
    </source>
</evidence>
<feature type="signal peptide" evidence="7">
    <location>
        <begin position="1"/>
        <end position="19"/>
    </location>
</feature>
<keyword evidence="11" id="KW-1185">Reference proteome</keyword>
<dbReference type="PROSITE" id="PS00139">
    <property type="entry name" value="THIOL_PROTEASE_CYS"/>
    <property type="match status" value="1"/>
</dbReference>
<protein>
    <submittedName>
        <fullName evidence="10">Uncharacterized protein</fullName>
    </submittedName>
</protein>
<dbReference type="InterPro" id="IPR013201">
    <property type="entry name" value="Prot_inhib_I29"/>
</dbReference>
<evidence type="ECO:0000256" key="2">
    <source>
        <dbReference type="ARBA" id="ARBA00022670"/>
    </source>
</evidence>
<evidence type="ECO:0000313" key="11">
    <source>
        <dbReference type="Proteomes" id="UP001107558"/>
    </source>
</evidence>
<dbReference type="InterPro" id="IPR000668">
    <property type="entry name" value="Peptidase_C1A_C"/>
</dbReference>
<evidence type="ECO:0000256" key="6">
    <source>
        <dbReference type="ARBA" id="ARBA00023157"/>
    </source>
</evidence>
<dbReference type="OrthoDB" id="190265at2759"/>
<keyword evidence="7" id="KW-0732">Signal</keyword>
<comment type="caution">
    <text evidence="10">The sequence shown here is derived from an EMBL/GenBank/DDBJ whole genome shotgun (WGS) entry which is preliminary data.</text>
</comment>
<proteinExistence type="inferred from homology"/>
<dbReference type="SMART" id="SM00848">
    <property type="entry name" value="Inhibitor_I29"/>
    <property type="match status" value="1"/>
</dbReference>
<dbReference type="SUPFAM" id="SSF54001">
    <property type="entry name" value="Cysteine proteinases"/>
    <property type="match status" value="1"/>
</dbReference>
<feature type="domain" description="Cathepsin propeptide inhibitor" evidence="9">
    <location>
        <begin position="22"/>
        <end position="79"/>
    </location>
</feature>
<evidence type="ECO:0000259" key="8">
    <source>
        <dbReference type="SMART" id="SM00645"/>
    </source>
</evidence>
<dbReference type="InterPro" id="IPR025660">
    <property type="entry name" value="Pept_his_AS"/>
</dbReference>
<evidence type="ECO:0000256" key="3">
    <source>
        <dbReference type="ARBA" id="ARBA00022801"/>
    </source>
</evidence>
<accession>A0A9J6BXH0</accession>
<dbReference type="InterPro" id="IPR013128">
    <property type="entry name" value="Peptidase_C1A"/>
</dbReference>
<dbReference type="SMART" id="SM00645">
    <property type="entry name" value="Pept_C1"/>
    <property type="match status" value="1"/>
</dbReference>
<dbReference type="InterPro" id="IPR039417">
    <property type="entry name" value="Peptidase_C1A_papain-like"/>
</dbReference>
<evidence type="ECO:0000256" key="5">
    <source>
        <dbReference type="ARBA" id="ARBA00023145"/>
    </source>
</evidence>
<dbReference type="CDD" id="cd02248">
    <property type="entry name" value="Peptidase_C1A"/>
    <property type="match status" value="1"/>
</dbReference>
<name>A0A9J6BXH0_POLVA</name>
<keyword evidence="5" id="KW-0865">Zymogen</keyword>
<dbReference type="Proteomes" id="UP001107558">
    <property type="component" value="Chromosome 2"/>
</dbReference>
<dbReference type="Pfam" id="PF08246">
    <property type="entry name" value="Inhibitor_I29"/>
    <property type="match status" value="1"/>
</dbReference>
<evidence type="ECO:0000313" key="10">
    <source>
        <dbReference type="EMBL" id="KAG5674243.1"/>
    </source>
</evidence>
<dbReference type="Pfam" id="PF00112">
    <property type="entry name" value="Peptidase_C1"/>
    <property type="match status" value="1"/>
</dbReference>
<dbReference type="GO" id="GO:0008234">
    <property type="term" value="F:cysteine-type peptidase activity"/>
    <property type="evidence" value="ECO:0007669"/>
    <property type="project" value="UniProtKB-KW"/>
</dbReference>
<dbReference type="InterPro" id="IPR038765">
    <property type="entry name" value="Papain-like_cys_pep_sf"/>
</dbReference>
<keyword evidence="6" id="KW-1015">Disulfide bond</keyword>
<gene>
    <name evidence="10" type="ORF">PVAND_004223</name>
</gene>
<keyword evidence="2" id="KW-0645">Protease</keyword>